<feature type="region of interest" description="Disordered" evidence="3">
    <location>
        <begin position="116"/>
        <end position="160"/>
    </location>
</feature>
<feature type="domain" description="RRM" evidence="4">
    <location>
        <begin position="34"/>
        <end position="112"/>
    </location>
</feature>
<evidence type="ECO:0000256" key="3">
    <source>
        <dbReference type="SAM" id="MobiDB-lite"/>
    </source>
</evidence>
<dbReference type="SMART" id="SM00360">
    <property type="entry name" value="RRM"/>
    <property type="match status" value="1"/>
</dbReference>
<protein>
    <submittedName>
        <fullName evidence="5">RNA-binding motif protein, X-linked 2</fullName>
    </submittedName>
</protein>
<dbReference type="Gene3D" id="3.30.70.330">
    <property type="match status" value="1"/>
</dbReference>
<dbReference type="PROSITE" id="PS50102">
    <property type="entry name" value="RRM"/>
    <property type="match status" value="1"/>
</dbReference>
<feature type="compositionally biased region" description="Basic and acidic residues" evidence="3">
    <location>
        <begin position="132"/>
        <end position="142"/>
    </location>
</feature>
<organism evidence="5 6">
    <name type="scientific">Blattamonas nauphoetae</name>
    <dbReference type="NCBI Taxonomy" id="2049346"/>
    <lineage>
        <taxon>Eukaryota</taxon>
        <taxon>Metamonada</taxon>
        <taxon>Preaxostyla</taxon>
        <taxon>Oxymonadida</taxon>
        <taxon>Blattamonas</taxon>
    </lineage>
</organism>
<sequence>MQKINRIKELSEDDLRHGLQYGKGSWHDTYRHSAWIHVGGLDYGLSEGDLLQVFSQYGEITEINYPRDSETGKPKGFCFLKYEDARSCVLSVDNMNGISLLNRPISVDHVSDYRRLEPKEEDEPQQSLNLRELSHSSKDSEKKHHSSRSSSRHRHHRDKR</sequence>
<dbReference type="Proteomes" id="UP001281761">
    <property type="component" value="Unassembled WGS sequence"/>
</dbReference>
<name>A0ABQ9YCM4_9EUKA</name>
<dbReference type="SUPFAM" id="SSF54928">
    <property type="entry name" value="RNA-binding domain, RBD"/>
    <property type="match status" value="1"/>
</dbReference>
<comment type="caution">
    <text evidence="5">The sequence shown here is derived from an EMBL/GenBank/DDBJ whole genome shotgun (WGS) entry which is preliminary data.</text>
</comment>
<dbReference type="EMBL" id="JARBJD010000016">
    <property type="protein sequence ID" value="KAK2961479.1"/>
    <property type="molecule type" value="Genomic_DNA"/>
</dbReference>
<dbReference type="InterPro" id="IPR012677">
    <property type="entry name" value="Nucleotide-bd_a/b_plait_sf"/>
</dbReference>
<dbReference type="InterPro" id="IPR051847">
    <property type="entry name" value="RNA_proc/Spliceosome_comp"/>
</dbReference>
<dbReference type="PANTHER" id="PTHR45880:SF1">
    <property type="entry name" value="RNA-BINDING MOTIF PROTEIN, X-LINKED 2"/>
    <property type="match status" value="1"/>
</dbReference>
<evidence type="ECO:0000259" key="4">
    <source>
        <dbReference type="PROSITE" id="PS50102"/>
    </source>
</evidence>
<reference evidence="5 6" key="1">
    <citation type="journal article" date="2022" name="bioRxiv">
        <title>Genomics of Preaxostyla Flagellates Illuminates Evolutionary Transitions and the Path Towards Mitochondrial Loss.</title>
        <authorList>
            <person name="Novak L.V.F."/>
            <person name="Treitli S.C."/>
            <person name="Pyrih J."/>
            <person name="Halakuc P."/>
            <person name="Pipaliya S.V."/>
            <person name="Vacek V."/>
            <person name="Brzon O."/>
            <person name="Soukal P."/>
            <person name="Eme L."/>
            <person name="Dacks J.B."/>
            <person name="Karnkowska A."/>
            <person name="Elias M."/>
            <person name="Hampl V."/>
        </authorList>
    </citation>
    <scope>NUCLEOTIDE SEQUENCE [LARGE SCALE GENOMIC DNA]</scope>
    <source>
        <strain evidence="5">NAU3</strain>
        <tissue evidence="5">Gut</tissue>
    </source>
</reference>
<dbReference type="InterPro" id="IPR045844">
    <property type="entry name" value="RRM_Ist3-like"/>
</dbReference>
<proteinExistence type="predicted"/>
<evidence type="ECO:0000313" key="5">
    <source>
        <dbReference type="EMBL" id="KAK2961479.1"/>
    </source>
</evidence>
<evidence type="ECO:0000256" key="2">
    <source>
        <dbReference type="PROSITE-ProRule" id="PRU00176"/>
    </source>
</evidence>
<dbReference type="InterPro" id="IPR000504">
    <property type="entry name" value="RRM_dom"/>
</dbReference>
<evidence type="ECO:0000313" key="6">
    <source>
        <dbReference type="Proteomes" id="UP001281761"/>
    </source>
</evidence>
<keyword evidence="6" id="KW-1185">Reference proteome</keyword>
<keyword evidence="1 2" id="KW-0694">RNA-binding</keyword>
<dbReference type="PANTHER" id="PTHR45880">
    <property type="entry name" value="RNA-BINDING MOTIF PROTEIN, X-LINKED 2"/>
    <property type="match status" value="1"/>
</dbReference>
<accession>A0ABQ9YCM4</accession>
<dbReference type="InterPro" id="IPR035979">
    <property type="entry name" value="RBD_domain_sf"/>
</dbReference>
<gene>
    <name evidence="5" type="ORF">BLNAU_3601</name>
</gene>
<dbReference type="Pfam" id="PF00076">
    <property type="entry name" value="RRM_1"/>
    <property type="match status" value="1"/>
</dbReference>
<feature type="compositionally biased region" description="Basic residues" evidence="3">
    <location>
        <begin position="143"/>
        <end position="160"/>
    </location>
</feature>
<evidence type="ECO:0000256" key="1">
    <source>
        <dbReference type="ARBA" id="ARBA00022884"/>
    </source>
</evidence>
<dbReference type="CDD" id="cd12411">
    <property type="entry name" value="RRM_ist3_like"/>
    <property type="match status" value="1"/>
</dbReference>